<reference evidence="1 2" key="1">
    <citation type="submission" date="2023-10" db="EMBL/GenBank/DDBJ databases">
        <title>Comparative genomics analysis reveals potential genetic determinants of host preference in Cryptosporidium xiaoi.</title>
        <authorList>
            <person name="Xiao L."/>
            <person name="Li J."/>
        </authorList>
    </citation>
    <scope>NUCLEOTIDE SEQUENCE [LARGE SCALE GENOMIC DNA]</scope>
    <source>
        <strain evidence="1 2">52996</strain>
    </source>
</reference>
<sequence>MAIKVEDQTLPVSELFKKYDLDEISELLVNLKKEVFTRTNDIKKVIGSNPELMIEFGENVLNIYNTSKALSSSVNIVMNDIEMFSGSLEEELSEISKVELPNEIICDEIFDKSQELIQEEYLNILEEFSKKKFVLAYELYLKLRENDIYNKENYPVNIASELETRFGLDCFKYNLDFIKKSIESHCYSFIQSCCDLDGTELSQLIIIKFLFESERNNDLVINNNICNKFKEVIENSITLRTKETKEDLINITLHTDTGNLECEENYEYFITGIQTLIGFYELSDSLCNVITEFENNNWINSEVKAKLFEVINVNRAIFYENTYLNELKRTIIDKFSSIGSYSSSDNNEFSYKILIKIYSNIYDGVVSNKKSMEFISNNLFPILLSDIDYCLKLFMKKNQKNQLLKLLIFSDGSQGNINQQINGKSDYNKTQSCISDCIDQKGEFPSCFNKIGNLSYYNTETFNWLCLKRKDIEFLTNEFVEIKLFLDKVLNSNELINNTMSYLSYSCFLYSINNYICFCKNLLWSFFRLNNIKKTPKSVKSNSEKNFMDELNNFTNTLIQGKCLDIIETGLQSYLGCNNEEENDKLKIIKGNVMLQLDNNSEDDNKLQYYSFQSVISNIKYDESFDIKWKTLLDITCEILVSIDYYVNSEHYNDEILESFVLLESLNTFFKLHIDKELMKTHIEKLKRLEMIIYSVILHSDKLNGKTIVFQSILNNFDVNDDCEKSIKLSEIKSKMISYYSLYRTCNIKSNGFNEKEDNYDIFTTTPHSILIEITTDIILFGMQLQSRIQRTDYNIVCKYYLYTYIIPLLYDNIHFFSNLLSQHYYHEKEYNSVINLNNCNEDNKYLDIAITLKKIIFSLFSDLTWCSNFNINDISTDEVICKNNIDNYNACIEIIEKSMNNCDFNDNNTNKFKVSKVLDTIKNDAINLLNDVQKTHNFESNIDKDNTLTNNIFATFVQRFQTSSHTRPSKYGSVSNFIATAYDKDLKIDIDRNSISKEIRNISSNFNQDVSSTNFTLENHSDVPIMTHFSELLSKYKENETSFIRSDSNINNLFANQPFSEHKTGQSTGGIHNNLNDDRISGIMNININGKIDTRSIWQVSNLLKETVKDKVFGQREDM</sequence>
<dbReference type="AlphaFoldDB" id="A0AAV9Y365"/>
<evidence type="ECO:0000313" key="2">
    <source>
        <dbReference type="Proteomes" id="UP001311799"/>
    </source>
</evidence>
<name>A0AAV9Y365_9CRYT</name>
<evidence type="ECO:0000313" key="1">
    <source>
        <dbReference type="EMBL" id="KAK6590300.1"/>
    </source>
</evidence>
<protein>
    <submittedName>
        <fullName evidence="1">Uncharacterized protein</fullName>
    </submittedName>
</protein>
<gene>
    <name evidence="1" type="ORF">RS030_162528</name>
</gene>
<proteinExistence type="predicted"/>
<dbReference type="Proteomes" id="UP001311799">
    <property type="component" value="Unassembled WGS sequence"/>
</dbReference>
<comment type="caution">
    <text evidence="1">The sequence shown here is derived from an EMBL/GenBank/DDBJ whole genome shotgun (WGS) entry which is preliminary data.</text>
</comment>
<keyword evidence="2" id="KW-1185">Reference proteome</keyword>
<organism evidence="1 2">
    <name type="scientific">Cryptosporidium xiaoi</name>
    <dbReference type="NCBI Taxonomy" id="659607"/>
    <lineage>
        <taxon>Eukaryota</taxon>
        <taxon>Sar</taxon>
        <taxon>Alveolata</taxon>
        <taxon>Apicomplexa</taxon>
        <taxon>Conoidasida</taxon>
        <taxon>Coccidia</taxon>
        <taxon>Eucoccidiorida</taxon>
        <taxon>Eimeriorina</taxon>
        <taxon>Cryptosporidiidae</taxon>
        <taxon>Cryptosporidium</taxon>
    </lineage>
</organism>
<accession>A0AAV9Y365</accession>
<dbReference type="EMBL" id="JAWDEY010000007">
    <property type="protein sequence ID" value="KAK6590300.1"/>
    <property type="molecule type" value="Genomic_DNA"/>
</dbReference>